<protein>
    <submittedName>
        <fullName evidence="2">Thioredoxin-like protein</fullName>
    </submittedName>
</protein>
<dbReference type="PANTHER" id="PTHR12232">
    <property type="entry name" value="SH3 DOMAIN-BINDING GLUTAMIC ACID-RICH-LIKE PROTEIN"/>
    <property type="match status" value="1"/>
</dbReference>
<comment type="caution">
    <text evidence="2">The sequence shown here is derived from an EMBL/GenBank/DDBJ whole genome shotgun (WGS) entry which is preliminary data.</text>
</comment>
<dbReference type="Pfam" id="PF04908">
    <property type="entry name" value="SH3BGR"/>
    <property type="match status" value="1"/>
</dbReference>
<evidence type="ECO:0000256" key="1">
    <source>
        <dbReference type="ARBA" id="ARBA00007764"/>
    </source>
</evidence>
<proteinExistence type="inferred from homology"/>
<sequence>MSEEKIRVQIYGSSVPGNIFVKQNQMSIESILNANKIPFTFVDVAADETHLKYMKRKNGGKKDMPQIFVDGEFKGTTKELEEAVEMREVKEFLGLVK</sequence>
<dbReference type="OrthoDB" id="9932926at2759"/>
<gene>
    <name evidence="2" type="ORF">F8M41_002826</name>
</gene>
<dbReference type="GO" id="GO:0005737">
    <property type="term" value="C:cytoplasm"/>
    <property type="evidence" value="ECO:0007669"/>
    <property type="project" value="TreeGrafter"/>
</dbReference>
<organism evidence="2 3">
    <name type="scientific">Gigaspora margarita</name>
    <dbReference type="NCBI Taxonomy" id="4874"/>
    <lineage>
        <taxon>Eukaryota</taxon>
        <taxon>Fungi</taxon>
        <taxon>Fungi incertae sedis</taxon>
        <taxon>Mucoromycota</taxon>
        <taxon>Glomeromycotina</taxon>
        <taxon>Glomeromycetes</taxon>
        <taxon>Diversisporales</taxon>
        <taxon>Gigasporaceae</taxon>
        <taxon>Gigaspora</taxon>
    </lineage>
</organism>
<dbReference type="InterPro" id="IPR051033">
    <property type="entry name" value="SH3BGR"/>
</dbReference>
<dbReference type="EMBL" id="WTPW01001241">
    <property type="protein sequence ID" value="KAF0447227.1"/>
    <property type="molecule type" value="Genomic_DNA"/>
</dbReference>
<reference evidence="2 3" key="1">
    <citation type="journal article" date="2019" name="Environ. Microbiol.">
        <title>At the nexus of three kingdoms: the genome of the mycorrhizal fungus Gigaspora margarita provides insights into plant, endobacterial and fungal interactions.</title>
        <authorList>
            <person name="Venice F."/>
            <person name="Ghignone S."/>
            <person name="Salvioli di Fossalunga A."/>
            <person name="Amselem J."/>
            <person name="Novero M."/>
            <person name="Xianan X."/>
            <person name="Sedzielewska Toro K."/>
            <person name="Morin E."/>
            <person name="Lipzen A."/>
            <person name="Grigoriev I.V."/>
            <person name="Henrissat B."/>
            <person name="Martin F.M."/>
            <person name="Bonfante P."/>
        </authorList>
    </citation>
    <scope>NUCLEOTIDE SEQUENCE [LARGE SCALE GENOMIC DNA]</scope>
    <source>
        <strain evidence="2 3">BEG34</strain>
    </source>
</reference>
<dbReference type="PROSITE" id="PS51354">
    <property type="entry name" value="GLUTAREDOXIN_2"/>
    <property type="match status" value="1"/>
</dbReference>
<dbReference type="PANTHER" id="PTHR12232:SF0">
    <property type="entry name" value="THIOREDOXIN DOMAIN-CONTAINING PROTEIN"/>
    <property type="match status" value="1"/>
</dbReference>
<evidence type="ECO:0000313" key="2">
    <source>
        <dbReference type="EMBL" id="KAF0447227.1"/>
    </source>
</evidence>
<name>A0A8H3XF87_GIGMA</name>
<accession>A0A8H3XF87</accession>
<dbReference type="AlphaFoldDB" id="A0A8H3XF87"/>
<dbReference type="Proteomes" id="UP000439903">
    <property type="component" value="Unassembled WGS sequence"/>
</dbReference>
<dbReference type="Gene3D" id="3.40.30.10">
    <property type="entry name" value="Glutaredoxin"/>
    <property type="match status" value="1"/>
</dbReference>
<comment type="similarity">
    <text evidence="1">Belongs to the SH3BGR family.</text>
</comment>
<evidence type="ECO:0000313" key="3">
    <source>
        <dbReference type="Proteomes" id="UP000439903"/>
    </source>
</evidence>
<keyword evidence="3" id="KW-1185">Reference proteome</keyword>
<dbReference type="SUPFAM" id="SSF52833">
    <property type="entry name" value="Thioredoxin-like"/>
    <property type="match status" value="1"/>
</dbReference>
<dbReference type="InterPro" id="IPR036249">
    <property type="entry name" value="Thioredoxin-like_sf"/>
</dbReference>
<dbReference type="InterPro" id="IPR006993">
    <property type="entry name" value="Glut_rich_SH3-bd"/>
</dbReference>